<protein>
    <submittedName>
        <fullName evidence="1">Uncharacterized protein</fullName>
    </submittedName>
</protein>
<reference evidence="1" key="1">
    <citation type="submission" date="2014-09" db="EMBL/GenBank/DDBJ databases">
        <authorList>
            <person name="Magalhaes I.L.F."/>
            <person name="Oliveira U."/>
            <person name="Santos F.R."/>
            <person name="Vidigal T.H.D.A."/>
            <person name="Brescovit A.D."/>
            <person name="Santos A.J."/>
        </authorList>
    </citation>
    <scope>NUCLEOTIDE SEQUENCE</scope>
    <source>
        <tissue evidence="1">Shoot tissue taken approximately 20 cm above the soil surface</tissue>
    </source>
</reference>
<dbReference type="EMBL" id="GBRH01233466">
    <property type="protein sequence ID" value="JAD64429.1"/>
    <property type="molecule type" value="Transcribed_RNA"/>
</dbReference>
<name>A0A0A9BKC2_ARUDO</name>
<dbReference type="AlphaFoldDB" id="A0A0A9BKC2"/>
<proteinExistence type="predicted"/>
<accession>A0A0A9BKC2</accession>
<reference evidence="1" key="2">
    <citation type="journal article" date="2015" name="Data Brief">
        <title>Shoot transcriptome of the giant reed, Arundo donax.</title>
        <authorList>
            <person name="Barrero R.A."/>
            <person name="Guerrero F.D."/>
            <person name="Moolhuijzen P."/>
            <person name="Goolsby J.A."/>
            <person name="Tidwell J."/>
            <person name="Bellgard S.E."/>
            <person name="Bellgard M.I."/>
        </authorList>
    </citation>
    <scope>NUCLEOTIDE SEQUENCE</scope>
    <source>
        <tissue evidence="1">Shoot tissue taken approximately 20 cm above the soil surface</tissue>
    </source>
</reference>
<sequence>MMILPCQSLADLLVFLNNRHSSCKRLAKQCIKQDNRIARYVSM</sequence>
<evidence type="ECO:0000313" key="1">
    <source>
        <dbReference type="EMBL" id="JAD64429.1"/>
    </source>
</evidence>
<organism evidence="1">
    <name type="scientific">Arundo donax</name>
    <name type="common">Giant reed</name>
    <name type="synonym">Donax arundinaceus</name>
    <dbReference type="NCBI Taxonomy" id="35708"/>
    <lineage>
        <taxon>Eukaryota</taxon>
        <taxon>Viridiplantae</taxon>
        <taxon>Streptophyta</taxon>
        <taxon>Embryophyta</taxon>
        <taxon>Tracheophyta</taxon>
        <taxon>Spermatophyta</taxon>
        <taxon>Magnoliopsida</taxon>
        <taxon>Liliopsida</taxon>
        <taxon>Poales</taxon>
        <taxon>Poaceae</taxon>
        <taxon>PACMAD clade</taxon>
        <taxon>Arundinoideae</taxon>
        <taxon>Arundineae</taxon>
        <taxon>Arundo</taxon>
    </lineage>
</organism>